<dbReference type="PANTHER" id="PTHR22916">
    <property type="entry name" value="GLYCOSYLTRANSFERASE"/>
    <property type="match status" value="1"/>
</dbReference>
<comment type="caution">
    <text evidence="2">The sequence shown here is derived from an EMBL/GenBank/DDBJ whole genome shotgun (WGS) entry which is preliminary data.</text>
</comment>
<dbReference type="Gene3D" id="3.90.550.10">
    <property type="entry name" value="Spore Coat Polysaccharide Biosynthesis Protein SpsA, Chain A"/>
    <property type="match status" value="1"/>
</dbReference>
<keyword evidence="2" id="KW-0808">Transferase</keyword>
<organism evidence="2 3">
    <name type="scientific">Schaedlerella arabinosiphila</name>
    <dbReference type="NCBI Taxonomy" id="2044587"/>
    <lineage>
        <taxon>Bacteria</taxon>
        <taxon>Bacillati</taxon>
        <taxon>Bacillota</taxon>
        <taxon>Clostridia</taxon>
        <taxon>Lachnospirales</taxon>
        <taxon>Lachnospiraceae</taxon>
        <taxon>Schaedlerella</taxon>
    </lineage>
</organism>
<dbReference type="InterPro" id="IPR001173">
    <property type="entry name" value="Glyco_trans_2-like"/>
</dbReference>
<keyword evidence="3" id="KW-1185">Reference proteome</keyword>
<reference evidence="2" key="1">
    <citation type="submission" date="2018-10" db="EMBL/GenBank/DDBJ databases">
        <title>Schaedlerella arabinophila gen. nov. sp. nov., isolated from the mouse intestinal tract and comparative analysis with the genome of the closely related altered Schaedler flora strain ASF502.</title>
        <authorList>
            <person name="Miyake S."/>
            <person name="Soh M."/>
            <person name="Seedorf H."/>
        </authorList>
    </citation>
    <scope>NUCLEOTIDE SEQUENCE [LARGE SCALE GENOMIC DNA]</scope>
    <source>
        <strain evidence="2">DSM 106076</strain>
    </source>
</reference>
<dbReference type="EMBL" id="RHJS01000002">
    <property type="protein sequence ID" value="RRK32191.1"/>
    <property type="molecule type" value="Genomic_DNA"/>
</dbReference>
<dbReference type="InterPro" id="IPR029044">
    <property type="entry name" value="Nucleotide-diphossugar_trans"/>
</dbReference>
<dbReference type="AlphaFoldDB" id="A0A3R8R500"/>
<dbReference type="SUPFAM" id="SSF53448">
    <property type="entry name" value="Nucleotide-diphospho-sugar transferases"/>
    <property type="match status" value="1"/>
</dbReference>
<protein>
    <submittedName>
        <fullName evidence="2">Glycosyltransferase family 2 protein</fullName>
    </submittedName>
</protein>
<accession>A0A3R8R500</accession>
<dbReference type="CDD" id="cd00761">
    <property type="entry name" value="Glyco_tranf_GTA_type"/>
    <property type="match status" value="1"/>
</dbReference>
<evidence type="ECO:0000313" key="3">
    <source>
        <dbReference type="Proteomes" id="UP000274920"/>
    </source>
</evidence>
<gene>
    <name evidence="2" type="ORF">EBB54_13090</name>
</gene>
<dbReference type="Proteomes" id="UP000274920">
    <property type="component" value="Unassembled WGS sequence"/>
</dbReference>
<proteinExistence type="predicted"/>
<dbReference type="PANTHER" id="PTHR22916:SF3">
    <property type="entry name" value="UDP-GLCNAC:BETAGAL BETA-1,3-N-ACETYLGLUCOSAMINYLTRANSFERASE-LIKE PROTEIN 1"/>
    <property type="match status" value="1"/>
</dbReference>
<evidence type="ECO:0000259" key="1">
    <source>
        <dbReference type="Pfam" id="PF00535"/>
    </source>
</evidence>
<name>A0A3R8R500_9FIRM</name>
<evidence type="ECO:0000313" key="2">
    <source>
        <dbReference type="EMBL" id="RRK32191.1"/>
    </source>
</evidence>
<dbReference type="GO" id="GO:0016758">
    <property type="term" value="F:hexosyltransferase activity"/>
    <property type="evidence" value="ECO:0007669"/>
    <property type="project" value="UniProtKB-ARBA"/>
</dbReference>
<feature type="domain" description="Glycosyltransferase 2-like" evidence="1">
    <location>
        <begin position="8"/>
        <end position="142"/>
    </location>
</feature>
<dbReference type="Pfam" id="PF00535">
    <property type="entry name" value="Glycos_transf_2"/>
    <property type="match status" value="1"/>
</dbReference>
<sequence length="338" mass="40616">MKNFVFTFITCTYNHEQFIILHLESIKYQIYNHFKGIKVAIIISDDGSSDKTVPLCKKWLEKNRGLFAEMSILGDSKNRGTCKNIVNAFKHLKTDRFFWLAGDDVYGFRSLKKVIKELSQYELVTAPCLAFYDNYESGYHIEKDYNKYKTNISNGLCPWFMRRAFTITGCLTEAPSTVFRKELLDKEILDFVYQFKLIEDQPMIYQLFKKYKIKMKYLDYTYVIYRINPNSISHTNNLIIKSAAKKDLEKLCTYYFNEKNWFYKYLAWLRKQMINGNRWIAFFLPTNHFLVIRQKFFSKRIRQYYKKAIIDDATRSLQYLEMIDQYAMKFLKEIEQEI</sequence>